<feature type="chain" id="PRO_5036103715" evidence="1">
    <location>
        <begin position="21"/>
        <end position="295"/>
    </location>
</feature>
<keyword evidence="1" id="KW-0732">Signal</keyword>
<name>A0A412X694_9BACT</name>
<protein>
    <submittedName>
        <fullName evidence="2">Fimbrillin family protein</fullName>
    </submittedName>
</protein>
<dbReference type="STRING" id="1121130.GCA_000519105_00143"/>
<evidence type="ECO:0000313" key="5">
    <source>
        <dbReference type="Proteomes" id="UP000286038"/>
    </source>
</evidence>
<dbReference type="InterPro" id="IPR042278">
    <property type="entry name" value="Mfa-like_1_N"/>
</dbReference>
<dbReference type="EMBL" id="QRPV01000001">
    <property type="protein sequence ID" value="RHM47440.1"/>
    <property type="molecule type" value="Genomic_DNA"/>
</dbReference>
<dbReference type="InterPro" id="IPR025049">
    <property type="entry name" value="Mfa-like_1"/>
</dbReference>
<organism evidence="2 4">
    <name type="scientific">Butyricimonas virosa</name>
    <dbReference type="NCBI Taxonomy" id="544645"/>
    <lineage>
        <taxon>Bacteria</taxon>
        <taxon>Pseudomonadati</taxon>
        <taxon>Bacteroidota</taxon>
        <taxon>Bacteroidia</taxon>
        <taxon>Bacteroidales</taxon>
        <taxon>Odoribacteraceae</taxon>
        <taxon>Butyricimonas</taxon>
    </lineage>
</organism>
<evidence type="ECO:0000313" key="4">
    <source>
        <dbReference type="Proteomes" id="UP000283589"/>
    </source>
</evidence>
<sequence>MNCMKIIYRIGILYFLCLSAGCSNSEKEIEPDNLFVSFDVVHPALARATSTNFETGDRMGVFLTEKDVPLEVSGNYVNNELLAYSGSKWESARKIYWNDGTYDVFGYYPYVAPLTSVDDLPFEVALDQTTAREGNSLGGYEASDFLWASSKNVTAGDGAVKLTFAHRMSKLNVRLVRGEDYDGELPEEAEVYVHNTVPSATIDLSAGFVTKNPYGMARTIRATKTGIYQYSAILVPQRIDNSKPLVEVVMKGVAYLVESRFVFKPGIQHTITVVISKNPEQVKIEIGGEIEDWDK</sequence>
<evidence type="ECO:0000256" key="1">
    <source>
        <dbReference type="SAM" id="SignalP"/>
    </source>
</evidence>
<dbReference type="AlphaFoldDB" id="A0A412X694"/>
<dbReference type="Proteomes" id="UP000283589">
    <property type="component" value="Unassembled WGS sequence"/>
</dbReference>
<reference evidence="4 5" key="1">
    <citation type="submission" date="2018-08" db="EMBL/GenBank/DDBJ databases">
        <title>A genome reference for cultivated species of the human gut microbiota.</title>
        <authorList>
            <person name="Zou Y."/>
            <person name="Xue W."/>
            <person name="Luo G."/>
        </authorList>
    </citation>
    <scope>NUCLEOTIDE SEQUENCE [LARGE SCALE GENOMIC DNA]</scope>
    <source>
        <strain evidence="2 4">AF14-49</strain>
        <strain evidence="3 5">AF34-33</strain>
    </source>
</reference>
<dbReference type="PROSITE" id="PS51257">
    <property type="entry name" value="PROKAR_LIPOPROTEIN"/>
    <property type="match status" value="1"/>
</dbReference>
<dbReference type="Gene3D" id="2.60.40.2630">
    <property type="match status" value="1"/>
</dbReference>
<dbReference type="Gene3D" id="2.60.40.2620">
    <property type="entry name" value="Fimbrillin-like"/>
    <property type="match status" value="1"/>
</dbReference>
<dbReference type="Proteomes" id="UP000286038">
    <property type="component" value="Unassembled WGS sequence"/>
</dbReference>
<feature type="signal peptide" evidence="1">
    <location>
        <begin position="1"/>
        <end position="20"/>
    </location>
</feature>
<dbReference type="Pfam" id="PF13149">
    <property type="entry name" value="Mfa_like_1"/>
    <property type="match status" value="1"/>
</dbReference>
<evidence type="ECO:0000313" key="2">
    <source>
        <dbReference type="EMBL" id="RGV36340.1"/>
    </source>
</evidence>
<dbReference type="CDD" id="cd13120">
    <property type="entry name" value="BF2867_like_N"/>
    <property type="match status" value="1"/>
</dbReference>
<dbReference type="CDD" id="cd13121">
    <property type="entry name" value="BF2867_like_C"/>
    <property type="match status" value="1"/>
</dbReference>
<gene>
    <name evidence="2" type="ORF">DWW18_02710</name>
    <name evidence="3" type="ORF">DWZ68_00210</name>
</gene>
<proteinExistence type="predicted"/>
<evidence type="ECO:0000313" key="3">
    <source>
        <dbReference type="EMBL" id="RHM47440.1"/>
    </source>
</evidence>
<dbReference type="EMBL" id="QRZA01000002">
    <property type="protein sequence ID" value="RGV36340.1"/>
    <property type="molecule type" value="Genomic_DNA"/>
</dbReference>
<comment type="caution">
    <text evidence="2">The sequence shown here is derived from an EMBL/GenBank/DDBJ whole genome shotgun (WGS) entry which is preliminary data.</text>
</comment>
<accession>A0A412X694</accession>